<comment type="caution">
    <text evidence="2">The sequence shown here is derived from an EMBL/GenBank/DDBJ whole genome shotgun (WGS) entry which is preliminary data.</text>
</comment>
<dbReference type="Proteomes" id="UP000294558">
    <property type="component" value="Unassembled WGS sequence"/>
</dbReference>
<dbReference type="PROSITE" id="PS51257">
    <property type="entry name" value="PROKAR_LIPOPROTEIN"/>
    <property type="match status" value="1"/>
</dbReference>
<accession>A0A4R7HW55</accession>
<sequence length="247" mass="24395">MRWMAVPVLVLTLAACGGGDDDASSSIDAVTTSAPETTAPETTAPAPTTTDAPSGGGGGGGAATTAPAETTTVPTTAPPTTAPAPTTVPPTTAAPTPGECLVGNWVITQDEMNAFYDTLEATVGAPLDITVSGQTLLDLTADTYLYTADFDLVVSAVGTSGEGQSSGTVSGTYTADDGVIVTTLGSSNLSVIVTVGGQTLDESAFANGLLGSVPINDAPYDCSGPTPVIMFETADPGVRHPVTLTPA</sequence>
<reference evidence="2 3" key="1">
    <citation type="submission" date="2019-03" db="EMBL/GenBank/DDBJ databases">
        <title>Sequencing the genomes of 1000 actinobacteria strains.</title>
        <authorList>
            <person name="Klenk H.-P."/>
        </authorList>
    </citation>
    <scope>NUCLEOTIDE SEQUENCE [LARGE SCALE GENOMIC DNA]</scope>
    <source>
        <strain evidence="2 3">DSM 18936</strain>
    </source>
</reference>
<evidence type="ECO:0008006" key="4">
    <source>
        <dbReference type="Google" id="ProtNLM"/>
    </source>
</evidence>
<keyword evidence="3" id="KW-1185">Reference proteome</keyword>
<organism evidence="2 3">
    <name type="scientific">Ilumatobacter fluminis</name>
    <dbReference type="NCBI Taxonomy" id="467091"/>
    <lineage>
        <taxon>Bacteria</taxon>
        <taxon>Bacillati</taxon>
        <taxon>Actinomycetota</taxon>
        <taxon>Acidimicrobiia</taxon>
        <taxon>Acidimicrobiales</taxon>
        <taxon>Ilumatobacteraceae</taxon>
        <taxon>Ilumatobacter</taxon>
    </lineage>
</organism>
<proteinExistence type="predicted"/>
<evidence type="ECO:0000313" key="2">
    <source>
        <dbReference type="EMBL" id="TDT15282.1"/>
    </source>
</evidence>
<dbReference type="AlphaFoldDB" id="A0A4R7HW55"/>
<feature type="compositionally biased region" description="Pro residues" evidence="1">
    <location>
        <begin position="76"/>
        <end position="88"/>
    </location>
</feature>
<evidence type="ECO:0000313" key="3">
    <source>
        <dbReference type="Proteomes" id="UP000294558"/>
    </source>
</evidence>
<feature type="compositionally biased region" description="Low complexity" evidence="1">
    <location>
        <begin position="24"/>
        <end position="53"/>
    </location>
</feature>
<dbReference type="EMBL" id="SOAU01000001">
    <property type="protein sequence ID" value="TDT15282.1"/>
    <property type="molecule type" value="Genomic_DNA"/>
</dbReference>
<evidence type="ECO:0000256" key="1">
    <source>
        <dbReference type="SAM" id="MobiDB-lite"/>
    </source>
</evidence>
<gene>
    <name evidence="2" type="ORF">BDK89_0848</name>
</gene>
<protein>
    <recommendedName>
        <fullName evidence="4">Lipoprotein</fullName>
    </recommendedName>
</protein>
<feature type="compositionally biased region" description="Low complexity" evidence="1">
    <location>
        <begin position="63"/>
        <end position="75"/>
    </location>
</feature>
<feature type="region of interest" description="Disordered" evidence="1">
    <location>
        <begin position="19"/>
        <end position="97"/>
    </location>
</feature>
<name>A0A4R7HW55_9ACTN</name>